<gene>
    <name evidence="2" type="ORF">UY19_C0018G0010</name>
</gene>
<keyword evidence="1" id="KW-0472">Membrane</keyword>
<dbReference type="Proteomes" id="UP000033882">
    <property type="component" value="Unassembled WGS sequence"/>
</dbReference>
<feature type="transmembrane region" description="Helical" evidence="1">
    <location>
        <begin position="12"/>
        <end position="34"/>
    </location>
</feature>
<protein>
    <submittedName>
        <fullName evidence="2">Uncharacterized protein</fullName>
    </submittedName>
</protein>
<evidence type="ECO:0000256" key="1">
    <source>
        <dbReference type="SAM" id="Phobius"/>
    </source>
</evidence>
<evidence type="ECO:0000313" key="3">
    <source>
        <dbReference type="Proteomes" id="UP000033882"/>
    </source>
</evidence>
<organism evidence="2 3">
    <name type="scientific">Candidatus Wolfebacteria bacterium GW2011_GWA2_47_9b</name>
    <dbReference type="NCBI Taxonomy" id="1619005"/>
    <lineage>
        <taxon>Bacteria</taxon>
        <taxon>Candidatus Wolfeibacteriota</taxon>
    </lineage>
</organism>
<name>A0A0G1X419_9BACT</name>
<dbReference type="EMBL" id="LCPB01000018">
    <property type="protein sequence ID" value="KKU89165.1"/>
    <property type="molecule type" value="Genomic_DNA"/>
</dbReference>
<comment type="caution">
    <text evidence="2">The sequence shown here is derived from an EMBL/GenBank/DDBJ whole genome shotgun (WGS) entry which is preliminary data.</text>
</comment>
<proteinExistence type="predicted"/>
<keyword evidence="1" id="KW-0812">Transmembrane</keyword>
<accession>A0A0G1X419</accession>
<sequence>MKIMLSKKKIVLPTIAIVLLFILVGGVFNALMFVRKALQGTAGGGDGLQGGVVMFDLQKAKDLGIVIEE</sequence>
<dbReference type="AlphaFoldDB" id="A0A0G1X419"/>
<reference evidence="2 3" key="1">
    <citation type="journal article" date="2015" name="Nature">
        <title>rRNA introns, odd ribosomes, and small enigmatic genomes across a large radiation of phyla.</title>
        <authorList>
            <person name="Brown C.T."/>
            <person name="Hug L.A."/>
            <person name="Thomas B.C."/>
            <person name="Sharon I."/>
            <person name="Castelle C.J."/>
            <person name="Singh A."/>
            <person name="Wilkins M.J."/>
            <person name="Williams K.H."/>
            <person name="Banfield J.F."/>
        </authorList>
    </citation>
    <scope>NUCLEOTIDE SEQUENCE [LARGE SCALE GENOMIC DNA]</scope>
</reference>
<keyword evidence="1" id="KW-1133">Transmembrane helix</keyword>
<evidence type="ECO:0000313" key="2">
    <source>
        <dbReference type="EMBL" id="KKU89165.1"/>
    </source>
</evidence>